<keyword evidence="3" id="KW-0472">Membrane</keyword>
<sequence>MNQMDGLIEENTQLKKAIISSKAVISRKINEFETLQAINDELKQQVDKLKLDNNELNQKFRIALHEKKQTEQQFDNASKNWKLLIEQKQRELEDIQNKLSPSFDQDMIRIKLLNELEIPHRQQLEVKQIEIEKLNEVIYQLKRSLDLEIAKVETTKLESAKEIKLLQDRFKLDMSDQQHQIEELTKMIEDSKDRDVIRRLRKDLDEYKLKFNNADTENQELRNERDKIREEKNQIMIKFARQIDQERNDKRQYKSDFDKIQVRTRFIEDELRKEKQRREQVSTDFEIMKTEKDQLLTEIRKKDDTIHYLQRKIGDMEEEQLEQEQKVQDKLTRLYQDEHDKYLQERNKAVTLQKDLDNLKKRFSDLQDDYKILKDRYLKENTDNKDNNKIQNEELEKLKKIVSQQLKDIGDLERSNKNREEQIHDIENENETLKRRNRELQHRIQLIEVNPLPSPQQTQMIYNQSLYPSFAQVPQYAQQIQEQYETKPKQNTVAQQENEPQNQNYTQAQKQSIQQITEENRSLIQKNKKLNKKLKEANDKILELSMKNTLLEKQLQRQYSVPSVAYQGQQGNYTHSQSPLRYPYEDYEQKDTRQYQQTHTDTRLDRFDKQDRYTQPNQERYQQRKISGTNQQSKQGYQNEIHEDDLLNKVMMLTNNNTNQPKYCQIYIIYNSNNASFHITIIDISLLRYSHASYLDQNCIECNQPTICTACVQPLLLSNNQCVTNCPTNYYPDIINNVKQCLKCNDKCLECQNGSPTGCTKCVKPLRLMCGNCLDSEIDSECSDCSSQCITCFGKSPSECYLCNLPNFHSPNNDSCELTCEFPMYGDVYDFQCKEFCPFGTYGQPISRQCLPNCPDPYFKNELNTNCVKECPKGTYPLDRSCQICNSTCETCSGGESTECLLCKEGFYMYDQLCGECKSQQYSNNETRTCVNYLTYSLNILEAHESTIVFEISFSSSINPKTLDINSQIIVVDVDQAQYKMTLSSVQDDQFFIITLEFYISHRITQISCNFTNNIMNEDKTPIQQSSAIQDLDIPAQFIPPEKEANNKQINTYLIISYLSYFCFLFLLCLILRTQRRMFYLIINNLQFVQVMIFINFTYSTLALNSLKLLDIVNLRRIPAIGVSEDGIILYFFNTPIYNQIPNNNLLYNAGYYYNFIANGGIQILGILLIFWLVWIISYILHNLYQINNKLETLKIYRAMHEGSNDLLVRVHEFLYFPLILISILQLWGYDFSSDINIASFVLSIVTILYYLLYFRSVYKSQFLDLDQQEMENKYFTFFSDFKQTNYIKKNYEFINYFMKTSIACSLILLNNFPYIQFSISITLIVLYFLLLIQRRPYQRDIMNYSAIFGNLIMVGLYSTAIVQEVEYHAQNKDIVIKTSDEQQQYNFGLAFMILVQIILGFYAITFSFNKFLDYLKYLEKQPQSGKSFLQKMGKVFFSDKMQEVELGNMSFTN</sequence>
<feature type="coiled-coil region" evidence="1">
    <location>
        <begin position="513"/>
        <end position="554"/>
    </location>
</feature>
<keyword evidence="1" id="KW-0175">Coiled coil</keyword>
<feature type="region of interest" description="Disordered" evidence="2">
    <location>
        <begin position="487"/>
        <end position="513"/>
    </location>
</feature>
<feature type="transmembrane region" description="Helical" evidence="3">
    <location>
        <begin position="1053"/>
        <end position="1072"/>
    </location>
</feature>
<evidence type="ECO:0000313" key="4">
    <source>
        <dbReference type="EMBL" id="CAD8152234.1"/>
    </source>
</evidence>
<dbReference type="CDD" id="cd00064">
    <property type="entry name" value="FU"/>
    <property type="match status" value="2"/>
</dbReference>
<evidence type="ECO:0000256" key="3">
    <source>
        <dbReference type="SAM" id="Phobius"/>
    </source>
</evidence>
<feature type="transmembrane region" description="Helical" evidence="3">
    <location>
        <begin position="1345"/>
        <end position="1366"/>
    </location>
</feature>
<evidence type="ECO:0008006" key="6">
    <source>
        <dbReference type="Google" id="ProtNLM"/>
    </source>
</evidence>
<reference evidence="4" key="1">
    <citation type="submission" date="2021-01" db="EMBL/GenBank/DDBJ databases">
        <authorList>
            <consortium name="Genoscope - CEA"/>
            <person name="William W."/>
        </authorList>
    </citation>
    <scope>NUCLEOTIDE SEQUENCE</scope>
</reference>
<dbReference type="SMART" id="SM00261">
    <property type="entry name" value="FU"/>
    <property type="match status" value="5"/>
</dbReference>
<feature type="compositionally biased region" description="Polar residues" evidence="2">
    <location>
        <begin position="613"/>
        <end position="638"/>
    </location>
</feature>
<feature type="coiled-coil region" evidence="1">
    <location>
        <begin position="342"/>
        <end position="450"/>
    </location>
</feature>
<keyword evidence="3" id="KW-1133">Transmembrane helix</keyword>
<dbReference type="OrthoDB" id="311279at2759"/>
<keyword evidence="3" id="KW-0812">Transmembrane</keyword>
<feature type="transmembrane region" description="Helical" evidence="3">
    <location>
        <begin position="1152"/>
        <end position="1181"/>
    </location>
</feature>
<feature type="transmembrane region" description="Helical" evidence="3">
    <location>
        <begin position="1236"/>
        <end position="1254"/>
    </location>
</feature>
<dbReference type="InterPro" id="IPR006212">
    <property type="entry name" value="Furin_repeat"/>
</dbReference>
<evidence type="ECO:0000256" key="2">
    <source>
        <dbReference type="SAM" id="MobiDB-lite"/>
    </source>
</evidence>
<evidence type="ECO:0000256" key="1">
    <source>
        <dbReference type="SAM" id="Coils"/>
    </source>
</evidence>
<keyword evidence="5" id="KW-1185">Reference proteome</keyword>
<proteinExistence type="predicted"/>
<feature type="transmembrane region" description="Helical" evidence="3">
    <location>
        <begin position="1079"/>
        <end position="1099"/>
    </location>
</feature>
<feature type="transmembrane region" description="Helical" evidence="3">
    <location>
        <begin position="1316"/>
        <end position="1333"/>
    </location>
</feature>
<feature type="transmembrane region" description="Helical" evidence="3">
    <location>
        <begin position="1386"/>
        <end position="1409"/>
    </location>
</feature>
<protein>
    <recommendedName>
        <fullName evidence="6">Insulin-like growth factor binding protein, N-terminal</fullName>
    </recommendedName>
</protein>
<dbReference type="Proteomes" id="UP000683925">
    <property type="component" value="Unassembled WGS sequence"/>
</dbReference>
<organism evidence="4 5">
    <name type="scientific">Paramecium octaurelia</name>
    <dbReference type="NCBI Taxonomy" id="43137"/>
    <lineage>
        <taxon>Eukaryota</taxon>
        <taxon>Sar</taxon>
        <taxon>Alveolata</taxon>
        <taxon>Ciliophora</taxon>
        <taxon>Intramacronucleata</taxon>
        <taxon>Oligohymenophorea</taxon>
        <taxon>Peniculida</taxon>
        <taxon>Parameciidae</taxon>
        <taxon>Paramecium</taxon>
    </lineage>
</organism>
<evidence type="ECO:0000313" key="5">
    <source>
        <dbReference type="Proteomes" id="UP000683925"/>
    </source>
</evidence>
<feature type="coiled-coil region" evidence="1">
    <location>
        <begin position="25"/>
        <end position="98"/>
    </location>
</feature>
<feature type="transmembrane region" description="Helical" evidence="3">
    <location>
        <begin position="1214"/>
        <end position="1230"/>
    </location>
</feature>
<feature type="region of interest" description="Disordered" evidence="2">
    <location>
        <begin position="589"/>
        <end position="638"/>
    </location>
</feature>
<feature type="coiled-coil region" evidence="1">
    <location>
        <begin position="174"/>
        <end position="238"/>
    </location>
</feature>
<feature type="transmembrane region" description="Helical" evidence="3">
    <location>
        <begin position="1294"/>
        <end position="1310"/>
    </location>
</feature>
<name>A0A8S1TKF7_PAROT</name>
<comment type="caution">
    <text evidence="4">The sequence shown here is derived from an EMBL/GenBank/DDBJ whole genome shotgun (WGS) entry which is preliminary data.</text>
</comment>
<gene>
    <name evidence="4" type="ORF">POCTA_138.1.T0260146</name>
</gene>
<dbReference type="EMBL" id="CAJJDP010000026">
    <property type="protein sequence ID" value="CAD8152234.1"/>
    <property type="molecule type" value="Genomic_DNA"/>
</dbReference>
<accession>A0A8S1TKF7</accession>
<feature type="compositionally biased region" description="Basic and acidic residues" evidence="2">
    <location>
        <begin position="600"/>
        <end position="612"/>
    </location>
</feature>